<evidence type="ECO:0000313" key="2">
    <source>
        <dbReference type="Proteomes" id="UP000616885"/>
    </source>
</evidence>
<dbReference type="AlphaFoldDB" id="A0A8H7NR55"/>
<evidence type="ECO:0000313" key="1">
    <source>
        <dbReference type="EMBL" id="KAF9760515.1"/>
    </source>
</evidence>
<gene>
    <name evidence="1" type="ORF">IM811_002209</name>
</gene>
<protein>
    <submittedName>
        <fullName evidence="1">Uncharacterized protein</fullName>
    </submittedName>
</protein>
<dbReference type="InterPro" id="IPR023213">
    <property type="entry name" value="CAT-like_dom_sf"/>
</dbReference>
<dbReference type="PANTHER" id="PTHR28037:SF1">
    <property type="entry name" value="ALCOHOL O-ACETYLTRANSFERASE 1-RELATED"/>
    <property type="match status" value="1"/>
</dbReference>
<organism evidence="1 2">
    <name type="scientific">Bionectria ochroleuca</name>
    <name type="common">Gliocladium roseum</name>
    <dbReference type="NCBI Taxonomy" id="29856"/>
    <lineage>
        <taxon>Eukaryota</taxon>
        <taxon>Fungi</taxon>
        <taxon>Dikarya</taxon>
        <taxon>Ascomycota</taxon>
        <taxon>Pezizomycotina</taxon>
        <taxon>Sordariomycetes</taxon>
        <taxon>Hypocreomycetidae</taxon>
        <taxon>Hypocreales</taxon>
        <taxon>Bionectriaceae</taxon>
        <taxon>Clonostachys</taxon>
    </lineage>
</organism>
<dbReference type="PANTHER" id="PTHR28037">
    <property type="entry name" value="ALCOHOL O-ACETYLTRANSFERASE 1-RELATED"/>
    <property type="match status" value="1"/>
</dbReference>
<name>A0A8H7NR55_BIOOC</name>
<sequence length="510" mass="56373">MAPENGPTEEQGKSPFYEWTIHSIGRLLVSNRSVGSPSTINIMLTFPNPSSLDVSRLTKRIDELQQLWPLLSTTVADQRTTKPKFRYDYSSWSADQILSSKTYEANPNNPTVERDTVYEMALRQFQVTISYDSDPLWRVTLFRASSNPDNQRLYVALTLDHVIIDGRGAVKLAKALVATEISHLAREDIELYDKAGIGAGAEELPPYSVIVATIFRVILVPQLPDVVKRWLGYVPAWPQKITQATIDSPWKSSIVDVSASLTLKLKEAGKRHGVVTLNPTFHTAWVLAVWAVFIDGKSDEAVRDCSIKDLRDVSKGDPYCMAGRPTVYMWSTGRLTNQSRFWDLAQAYSHVSTDPQAALDGLNLMKMVNMIKDGPANPEECKYRAPDFDTLPAGDKRAYTLGEEEALKKINSMSPFQGMSGTWSNLSYLGLPDGATDMIFGVSGNATGTAFNTCLVGHEGGARIQNAYSDGAAMAEDGLKRAESIFLDTLNSIAKEQEKDWTVGDLVKKS</sequence>
<proteinExistence type="predicted"/>
<dbReference type="Proteomes" id="UP000616885">
    <property type="component" value="Unassembled WGS sequence"/>
</dbReference>
<dbReference type="InterPro" id="IPR052058">
    <property type="entry name" value="Alcohol_O-acetyltransferase"/>
</dbReference>
<dbReference type="Gene3D" id="3.30.559.10">
    <property type="entry name" value="Chloramphenicol acetyltransferase-like domain"/>
    <property type="match status" value="1"/>
</dbReference>
<accession>A0A8H7NR55</accession>
<dbReference type="SUPFAM" id="SSF52777">
    <property type="entry name" value="CoA-dependent acyltransferases"/>
    <property type="match status" value="1"/>
</dbReference>
<reference evidence="1" key="1">
    <citation type="submission" date="2020-10" db="EMBL/GenBank/DDBJ databases">
        <title>High-Quality Genome Resource of Clonostachys rosea strain S41 by Oxford Nanopore Long-Read Sequencing.</title>
        <authorList>
            <person name="Wang H."/>
        </authorList>
    </citation>
    <scope>NUCLEOTIDE SEQUENCE</scope>
    <source>
        <strain evidence="1">S41</strain>
    </source>
</reference>
<dbReference type="EMBL" id="JADCTT010000001">
    <property type="protein sequence ID" value="KAF9760515.1"/>
    <property type="molecule type" value="Genomic_DNA"/>
</dbReference>
<comment type="caution">
    <text evidence="1">The sequence shown here is derived from an EMBL/GenBank/DDBJ whole genome shotgun (WGS) entry which is preliminary data.</text>
</comment>